<feature type="domain" description="ATP-grasp" evidence="3">
    <location>
        <begin position="95"/>
        <end position="350"/>
    </location>
</feature>
<keyword evidence="2" id="KW-0067">ATP-binding</keyword>
<evidence type="ECO:0000256" key="1">
    <source>
        <dbReference type="ARBA" id="ARBA00023211"/>
    </source>
</evidence>
<dbReference type="SUPFAM" id="SSF56059">
    <property type="entry name" value="Glutathione synthetase ATP-binding domain-like"/>
    <property type="match status" value="1"/>
</dbReference>
<evidence type="ECO:0000313" key="5">
    <source>
        <dbReference type="Proteomes" id="UP000004200"/>
    </source>
</evidence>
<dbReference type="Proteomes" id="UP000004200">
    <property type="component" value="Unassembled WGS sequence"/>
</dbReference>
<comment type="caution">
    <text evidence="4">The sequence shown here is derived from an EMBL/GenBank/DDBJ whole genome shotgun (WGS) entry which is preliminary data.</text>
</comment>
<name>G2E7L2_9GAMM</name>
<proteinExistence type="predicted"/>
<dbReference type="PANTHER" id="PTHR21621:SF0">
    <property type="entry name" value="BETA-CITRYLGLUTAMATE SYNTHASE B-RELATED"/>
    <property type="match status" value="1"/>
</dbReference>
<dbReference type="OrthoDB" id="9803907at2"/>
<keyword evidence="1" id="KW-0464">Manganese</keyword>
<dbReference type="PANTHER" id="PTHR21621">
    <property type="entry name" value="RIBOSOMAL PROTEIN S6 MODIFICATION PROTEIN"/>
    <property type="match status" value="1"/>
</dbReference>
<evidence type="ECO:0000259" key="3">
    <source>
        <dbReference type="PROSITE" id="PS50975"/>
    </source>
</evidence>
<dbReference type="GO" id="GO:0009432">
    <property type="term" value="P:SOS response"/>
    <property type="evidence" value="ECO:0007669"/>
    <property type="project" value="TreeGrafter"/>
</dbReference>
<organism evidence="4 5">
    <name type="scientific">Thiorhodococcus drewsii AZ1</name>
    <dbReference type="NCBI Taxonomy" id="765913"/>
    <lineage>
        <taxon>Bacteria</taxon>
        <taxon>Pseudomonadati</taxon>
        <taxon>Pseudomonadota</taxon>
        <taxon>Gammaproteobacteria</taxon>
        <taxon>Chromatiales</taxon>
        <taxon>Chromatiaceae</taxon>
        <taxon>Thiorhodococcus</taxon>
    </lineage>
</organism>
<dbReference type="AlphaFoldDB" id="G2E7L2"/>
<dbReference type="GO" id="GO:0046872">
    <property type="term" value="F:metal ion binding"/>
    <property type="evidence" value="ECO:0007669"/>
    <property type="project" value="InterPro"/>
</dbReference>
<dbReference type="eggNOG" id="COG0189">
    <property type="taxonomic scope" value="Bacteria"/>
</dbReference>
<evidence type="ECO:0000313" key="4">
    <source>
        <dbReference type="EMBL" id="EGV27896.1"/>
    </source>
</evidence>
<dbReference type="Gene3D" id="3.30.470.20">
    <property type="entry name" value="ATP-grasp fold, B domain"/>
    <property type="match status" value="2"/>
</dbReference>
<dbReference type="EC" id="6.3.2.3" evidence="4"/>
<sequence length="355" mass="39603">MKTQPYDAEGLDLMATLMQSAARARGIETRVRQLDADQDFAQIRTWLSFTIKGQEFYYAKGRLLEYGKDRWGNINIGRDLNHEAALLVSDKHRMKTHLRERGFRVPEGRIFRRRHLQAALDAFGEFDGAICVKPNNGFEGKCVTTGIVDEDEFGRAVRRVAEHYVNIVIEESVVGGHYRFFYVHPEVVGIRRGIPLNVVGDGKSGIAELLATKNAERRRRALPTHLPIEPDEEIVAFLAARGLGLDHVPDRGETVFLGAVSNSSAGADTVLYGLDEVHPSYLDVVARACRSAPGLHFSGVDIIIRDVEEAASADNHWFLELNASPALPAFYYPWEGATVDVAGKILDLLRSEYPF</sequence>
<keyword evidence="2" id="KW-0547">Nucleotide-binding</keyword>
<dbReference type="GO" id="GO:0005737">
    <property type="term" value="C:cytoplasm"/>
    <property type="evidence" value="ECO:0007669"/>
    <property type="project" value="TreeGrafter"/>
</dbReference>
<dbReference type="STRING" id="765913.ThidrDRAFT_4275"/>
<gene>
    <name evidence="4" type="ORF">ThidrDRAFT_4275</name>
</gene>
<dbReference type="GO" id="GO:0005524">
    <property type="term" value="F:ATP binding"/>
    <property type="evidence" value="ECO:0007669"/>
    <property type="project" value="UniProtKB-UniRule"/>
</dbReference>
<protein>
    <submittedName>
        <fullName evidence="4">Glutathione synthase</fullName>
        <ecNumber evidence="4">6.3.2.3</ecNumber>
    </submittedName>
</protein>
<evidence type="ECO:0000256" key="2">
    <source>
        <dbReference type="PROSITE-ProRule" id="PRU00409"/>
    </source>
</evidence>
<dbReference type="GO" id="GO:0018169">
    <property type="term" value="F:ribosomal S6-glutamic acid ligase activity"/>
    <property type="evidence" value="ECO:0007669"/>
    <property type="project" value="TreeGrafter"/>
</dbReference>
<keyword evidence="5" id="KW-1185">Reference proteome</keyword>
<dbReference type="InterPro" id="IPR011761">
    <property type="entry name" value="ATP-grasp"/>
</dbReference>
<reference evidence="4 5" key="1">
    <citation type="submission" date="2011-06" db="EMBL/GenBank/DDBJ databases">
        <title>The draft genome of Thiorhodococcus drewsii AZ1.</title>
        <authorList>
            <consortium name="US DOE Joint Genome Institute (JGI-PGF)"/>
            <person name="Lucas S."/>
            <person name="Han J."/>
            <person name="Lapidus A."/>
            <person name="Cheng J.-F."/>
            <person name="Goodwin L."/>
            <person name="Pitluck S."/>
            <person name="Peters L."/>
            <person name="Land M.L."/>
            <person name="Hauser L."/>
            <person name="Vogl K."/>
            <person name="Liu Z."/>
            <person name="Imhoff J."/>
            <person name="Thiel V."/>
            <person name="Frigaard N.-U."/>
            <person name="Bryant D.A."/>
            <person name="Woyke T.J."/>
        </authorList>
    </citation>
    <scope>NUCLEOTIDE SEQUENCE [LARGE SCALE GENOMIC DNA]</scope>
    <source>
        <strain evidence="4 5">AZ1</strain>
    </source>
</reference>
<accession>G2E7L2</accession>
<dbReference type="RefSeq" id="WP_007042988.1">
    <property type="nucleotide sequence ID" value="NZ_AFWT01000053.1"/>
</dbReference>
<keyword evidence="4" id="KW-0436">Ligase</keyword>
<dbReference type="EMBL" id="AFWT01000053">
    <property type="protein sequence ID" value="EGV27896.1"/>
    <property type="molecule type" value="Genomic_DNA"/>
</dbReference>
<dbReference type="GO" id="GO:0004363">
    <property type="term" value="F:glutathione synthase activity"/>
    <property type="evidence" value="ECO:0007669"/>
    <property type="project" value="UniProtKB-EC"/>
</dbReference>
<dbReference type="PROSITE" id="PS50975">
    <property type="entry name" value="ATP_GRASP"/>
    <property type="match status" value="1"/>
</dbReference>